<dbReference type="InterPro" id="IPR029063">
    <property type="entry name" value="SAM-dependent_MTases_sf"/>
</dbReference>
<proteinExistence type="inferred from homology"/>
<dbReference type="SUPFAM" id="SSF51735">
    <property type="entry name" value="NAD(P)-binding Rossmann-fold domains"/>
    <property type="match status" value="1"/>
</dbReference>
<protein>
    <recommendedName>
        <fullName evidence="2">UPF0146 protein PAP_05025</fullName>
    </recommendedName>
</protein>
<gene>
    <name evidence="3" type="ORF">PAP_05025</name>
</gene>
<dbReference type="eggNOG" id="arCOG04385">
    <property type="taxonomic scope" value="Archaea"/>
</dbReference>
<dbReference type="AlphaFoldDB" id="A0A075LTG0"/>
<reference evidence="4" key="1">
    <citation type="submission" date="2013-06" db="EMBL/GenBank/DDBJ databases">
        <title>Complete Genome Sequence of Hyperthermophilic Palaeococcus pacificus DY20341T, Isolated from a Deep-Sea Hydrothermal Sediments.</title>
        <authorList>
            <person name="Zeng X."/>
            <person name="Shao Z."/>
        </authorList>
    </citation>
    <scope>NUCLEOTIDE SEQUENCE [LARGE SCALE GENOMIC DNA]</scope>
    <source>
        <strain evidence="4">DY20341</strain>
    </source>
</reference>
<comment type="similarity">
    <text evidence="1 2">Belongs to the UPF0146 family.</text>
</comment>
<evidence type="ECO:0000313" key="3">
    <source>
        <dbReference type="EMBL" id="AIF69416.1"/>
    </source>
</evidence>
<dbReference type="HAMAP" id="MF_00341">
    <property type="entry name" value="UPF0146"/>
    <property type="match status" value="1"/>
</dbReference>
<keyword evidence="4" id="KW-1185">Reference proteome</keyword>
<evidence type="ECO:0000313" key="4">
    <source>
        <dbReference type="Proteomes" id="UP000027981"/>
    </source>
</evidence>
<dbReference type="InterPro" id="IPR036291">
    <property type="entry name" value="NAD(P)-bd_dom_sf"/>
</dbReference>
<sequence length="130" mass="14760">MEAFAEYLAQKARNGKLAEIGVGFNFKVALKLKELGLDVFVVDWNKNAVEKAQELGIKAYVDDVFKPNLMLYEGVKIVYAVRPTPEIVRPILELARKLGVPAYILPFSLDEMPRELKLENYKGLAIYKKD</sequence>
<reference evidence="3 4" key="2">
    <citation type="journal article" date="2015" name="Genome Announc.">
        <title>Complete Genome Sequence of Hyperthermophilic Piezophilic Archaeon Palaeococcus pacificus DY20341T, Isolated from Deep-Sea Hydrothermal Sediments.</title>
        <authorList>
            <person name="Zeng X."/>
            <person name="Jebbar M."/>
            <person name="Shao Z."/>
        </authorList>
    </citation>
    <scope>NUCLEOTIDE SEQUENCE [LARGE SCALE GENOMIC DNA]</scope>
    <source>
        <strain evidence="3 4">DY20341</strain>
    </source>
</reference>
<dbReference type="Gene3D" id="3.40.50.150">
    <property type="entry name" value="Vaccinia Virus protein VP39"/>
    <property type="match status" value="1"/>
</dbReference>
<dbReference type="Proteomes" id="UP000027981">
    <property type="component" value="Chromosome"/>
</dbReference>
<dbReference type="STRING" id="1343739.PAP_05025"/>
<accession>A0A075LTG0</accession>
<dbReference type="Pfam" id="PF03686">
    <property type="entry name" value="UPF0146"/>
    <property type="match status" value="1"/>
</dbReference>
<organism evidence="3 4">
    <name type="scientific">Palaeococcus pacificus DY20341</name>
    <dbReference type="NCBI Taxonomy" id="1343739"/>
    <lineage>
        <taxon>Archaea</taxon>
        <taxon>Methanobacteriati</taxon>
        <taxon>Methanobacteriota</taxon>
        <taxon>Thermococci</taxon>
        <taxon>Thermococcales</taxon>
        <taxon>Thermococcaceae</taxon>
        <taxon>Palaeococcus</taxon>
    </lineage>
</organism>
<name>A0A075LTG0_9EURY</name>
<dbReference type="EMBL" id="CP006019">
    <property type="protein sequence ID" value="AIF69416.1"/>
    <property type="molecule type" value="Genomic_DNA"/>
</dbReference>
<dbReference type="KEGG" id="ppac:PAP_05025"/>
<dbReference type="NCBIfam" id="NF003165">
    <property type="entry name" value="PRK04148.1"/>
    <property type="match status" value="1"/>
</dbReference>
<evidence type="ECO:0000256" key="1">
    <source>
        <dbReference type="ARBA" id="ARBA00006969"/>
    </source>
</evidence>
<dbReference type="HOGENOM" id="CLU_148458_0_0_2"/>
<evidence type="ECO:0000256" key="2">
    <source>
        <dbReference type="HAMAP-Rule" id="MF_00341"/>
    </source>
</evidence>
<dbReference type="InterPro" id="IPR005353">
    <property type="entry name" value="UPF0146"/>
</dbReference>